<dbReference type="Pfam" id="PF08750">
    <property type="entry name" value="CNP1"/>
    <property type="match status" value="1"/>
</dbReference>
<accession>A0ABW0Q9N8</accession>
<feature type="domain" description="CNP1-like uncharacterised" evidence="2">
    <location>
        <begin position="29"/>
        <end position="162"/>
    </location>
</feature>
<dbReference type="EMBL" id="JBHSMX010000013">
    <property type="protein sequence ID" value="MFC5521228.1"/>
    <property type="molecule type" value="Genomic_DNA"/>
</dbReference>
<evidence type="ECO:0000259" key="2">
    <source>
        <dbReference type="Pfam" id="PF08750"/>
    </source>
</evidence>
<evidence type="ECO:0000256" key="1">
    <source>
        <dbReference type="SAM" id="SignalP"/>
    </source>
</evidence>
<name>A0ABW0Q9N8_9BURK</name>
<gene>
    <name evidence="3" type="ORF">ACFPP7_09905</name>
</gene>
<protein>
    <submittedName>
        <fullName evidence="3">CNP1-like family protein</fullName>
    </submittedName>
</protein>
<dbReference type="RefSeq" id="WP_068833204.1">
    <property type="nucleotide sequence ID" value="NZ_JBHSMX010000013.1"/>
</dbReference>
<dbReference type="InterPro" id="IPR014861">
    <property type="entry name" value="CNP1-like_dom"/>
</dbReference>
<comment type="caution">
    <text evidence="3">The sequence shown here is derived from an EMBL/GenBank/DDBJ whole genome shotgun (WGS) entry which is preliminary data.</text>
</comment>
<sequence>MNFKPAFAVSLALLLGVSSSVWAQPAGDDPEWTEAEVPPPPAFDVGKLILLDASPNSSLTFGVDPASIHISSRDGIVRYVMVASSASGARNVMYEGIRCATGEFKTYARYSPEGHWNAVSNPEWRSMYGNMPSKHALRFAKAGACDNAAPATSVQSLVKRLKSPNSGTAY</sequence>
<evidence type="ECO:0000313" key="4">
    <source>
        <dbReference type="Proteomes" id="UP001596084"/>
    </source>
</evidence>
<proteinExistence type="predicted"/>
<evidence type="ECO:0000313" key="3">
    <source>
        <dbReference type="EMBL" id="MFC5521228.1"/>
    </source>
</evidence>
<reference evidence="4" key="1">
    <citation type="journal article" date="2019" name="Int. J. Syst. Evol. Microbiol.">
        <title>The Global Catalogue of Microorganisms (GCM) 10K type strain sequencing project: providing services to taxonomists for standard genome sequencing and annotation.</title>
        <authorList>
            <consortium name="The Broad Institute Genomics Platform"/>
            <consortium name="The Broad Institute Genome Sequencing Center for Infectious Disease"/>
            <person name="Wu L."/>
            <person name="Ma J."/>
        </authorList>
    </citation>
    <scope>NUCLEOTIDE SEQUENCE [LARGE SCALE GENOMIC DNA]</scope>
    <source>
        <strain evidence="4">CGMCC 4.7277</strain>
    </source>
</reference>
<feature type="chain" id="PRO_5046871752" evidence="1">
    <location>
        <begin position="24"/>
        <end position="170"/>
    </location>
</feature>
<dbReference type="Proteomes" id="UP001596084">
    <property type="component" value="Unassembled WGS sequence"/>
</dbReference>
<organism evidence="3 4">
    <name type="scientific">Polaromonas jejuensis</name>
    <dbReference type="NCBI Taxonomy" id="457502"/>
    <lineage>
        <taxon>Bacteria</taxon>
        <taxon>Pseudomonadati</taxon>
        <taxon>Pseudomonadota</taxon>
        <taxon>Betaproteobacteria</taxon>
        <taxon>Burkholderiales</taxon>
        <taxon>Comamonadaceae</taxon>
        <taxon>Polaromonas</taxon>
    </lineage>
</organism>
<feature type="signal peptide" evidence="1">
    <location>
        <begin position="1"/>
        <end position="23"/>
    </location>
</feature>
<keyword evidence="1" id="KW-0732">Signal</keyword>
<keyword evidence="4" id="KW-1185">Reference proteome</keyword>